<evidence type="ECO:0000256" key="11">
    <source>
        <dbReference type="ARBA" id="ARBA00023065"/>
    </source>
</evidence>
<evidence type="ECO:0000256" key="13">
    <source>
        <dbReference type="ARBA" id="ARBA00023136"/>
    </source>
</evidence>
<dbReference type="PRINTS" id="PR00326">
    <property type="entry name" value="GTP1OBG"/>
</dbReference>
<evidence type="ECO:0000256" key="8">
    <source>
        <dbReference type="ARBA" id="ARBA00022741"/>
    </source>
</evidence>
<evidence type="ECO:0000256" key="3">
    <source>
        <dbReference type="ARBA" id="ARBA00022448"/>
    </source>
</evidence>
<feature type="transmembrane region" description="Helical" evidence="15">
    <location>
        <begin position="538"/>
        <end position="561"/>
    </location>
</feature>
<evidence type="ECO:0000256" key="12">
    <source>
        <dbReference type="ARBA" id="ARBA00023134"/>
    </source>
</evidence>
<dbReference type="GO" id="GO:0005525">
    <property type="term" value="F:GTP binding"/>
    <property type="evidence" value="ECO:0007669"/>
    <property type="project" value="UniProtKB-KW"/>
</dbReference>
<evidence type="ECO:0000256" key="1">
    <source>
        <dbReference type="ARBA" id="ARBA00004429"/>
    </source>
</evidence>
<dbReference type="Gene3D" id="3.40.50.300">
    <property type="entry name" value="P-loop containing nucleotide triphosphate hydrolases"/>
    <property type="match status" value="1"/>
</dbReference>
<evidence type="ECO:0000256" key="10">
    <source>
        <dbReference type="ARBA" id="ARBA00023004"/>
    </source>
</evidence>
<dbReference type="GeneID" id="29393354"/>
<dbReference type="HOGENOM" id="CLU_013350_3_2_4"/>
<keyword evidence="11" id="KW-0406">Ion transport</keyword>
<keyword evidence="7 15" id="KW-0812">Transmembrane</keyword>
<gene>
    <name evidence="17" type="primary">feoB</name>
    <name evidence="17" type="ordered locus">Hsero_0051</name>
</gene>
<dbReference type="Pfam" id="PF07664">
    <property type="entry name" value="FeoB_C"/>
    <property type="match status" value="1"/>
</dbReference>
<feature type="transmembrane region" description="Helical" evidence="15">
    <location>
        <begin position="317"/>
        <end position="339"/>
    </location>
</feature>
<keyword evidence="9 15" id="KW-1133">Transmembrane helix</keyword>
<reference evidence="17 18" key="1">
    <citation type="submission" date="2010-04" db="EMBL/GenBank/DDBJ databases">
        <title>The genome of Herbaspirillum seropedicae SmR1, an endophytic, nitrogen-fixing, plant-growth promoting beta-Proteobacteria.</title>
        <authorList>
            <person name="Pedrosa F.O."/>
            <person name="Monteiro R.A."/>
            <person name="Wassem R."/>
            <person name="Cruz L.M."/>
            <person name="Ayub R.A."/>
            <person name="Colauto N.B."/>
            <person name="Fernandez M.A."/>
            <person name="Fungaro M.H.P."/>
            <person name="Grisard E.C."/>
            <person name="Hungria M."/>
            <person name="Madeira H.M.F."/>
            <person name="Nodari R.O."/>
            <person name="Osaku C.A."/>
            <person name="Petzl-Erler M.L."/>
            <person name="Terenzi H."/>
            <person name="Vieira L.G.E."/>
            <person name="Almeida M.I.M."/>
            <person name="Alves L.R."/>
            <person name="Arantes O.M.N."/>
            <person name="Balsanelli E."/>
            <person name="Barcellos F.G."/>
            <person name="Baura V.A."/>
            <person name="Binde D.R."/>
            <person name="Campo R.J."/>
            <person name="Chubatsu L.S."/>
            <person name="Chueire L.M.O."/>
            <person name="Ciferri R.R."/>
            <person name="Correa L.C."/>
            <person name="da Conceicao Silva J.L."/>
            <person name="Dabul A.N.G."/>
            <person name="Dambros B.P."/>
            <person name="Faoro H."/>
            <person name="Favetti A."/>
            <person name="Friedermann G."/>
            <person name="Furlaneto M.C."/>
            <person name="Gasques L.S."/>
            <person name="Gimenes C.C.T."/>
            <person name="Gioppo N.M.R."/>
            <person name="Glienke-Blanco C."/>
            <person name="Godoy L.P."/>
            <person name="Guerra M.P."/>
            <person name="Karp S."/>
            <person name="Kava-Cordeiro V."/>
            <person name="Margarido V.P."/>
            <person name="Mathioni S.M."/>
            <person name="Menck-Soares M.A."/>
            <person name="Murace N.K."/>
            <person name="Nicolas M.F."/>
            <person name="Oliveira C.E.C."/>
            <person name="Pagnan N.A.B."/>
            <person name="Pamphile J.A."/>
            <person name="Patussi E.V."/>
            <person name="Pereira L.F.P."/>
            <person name="Pereira-Ferrari L."/>
            <person name="Pinto F.G.S."/>
            <person name="Precoma C."/>
            <person name="Prioli A.J."/>
            <person name="Prioli S.M.A.P."/>
            <person name="Raittz R.T."/>
            <person name="Ramos H.J.O."/>
            <person name="Ribeiro E.M.S.F."/>
            <person name="Rigo L.U."/>
            <person name="Rocha C.L.M.S.C."/>
            <person name="Rocha S.N."/>
            <person name="Santos K."/>
            <person name="Satori D."/>
            <person name="Silva A.G."/>
            <person name="Simao R.C.G."/>
            <person name="Soares M.A.M."/>
            <person name="Souza E.M."/>
            <person name="Steffens M.B.R."/>
            <person name="Steindel M."/>
            <person name="Tadra-Sfeir M.Z."/>
            <person name="Takahashi E.K."/>
            <person name="Torres R.A."/>
            <person name="Valle J.S."/>
            <person name="Vernal J.I."/>
            <person name="Vilas-Boas L.A."/>
            <person name="Watanabe M.A.E."/>
            <person name="Weiss V.A."/>
            <person name="Yates M.A."/>
            <person name="Souza E.M."/>
        </authorList>
    </citation>
    <scope>NUCLEOTIDE SEQUENCE [LARGE SCALE GENOMIC DNA]</scope>
    <source>
        <strain evidence="17 18">SmR1</strain>
    </source>
</reference>
<dbReference type="EMBL" id="CP002039">
    <property type="protein sequence ID" value="ADJ61581.1"/>
    <property type="molecule type" value="Genomic_DNA"/>
</dbReference>
<dbReference type="Proteomes" id="UP000000329">
    <property type="component" value="Chromosome"/>
</dbReference>
<keyword evidence="8" id="KW-0547">Nucleotide-binding</keyword>
<sequence length="608" mass="65032">MSAAGLNIALVGNPNCGKTALFNQLTGARQKVANYAGVTVERKSGSFTAPSGRQVRVVDLPGAYSLQSVSPDERVTQAVLQGRYPGEAVPDLIVCVADATNLRLHLRFVLEVRRLGRPMVLALNMMDAAARRGIRIDVAALSQRLGMPVIETVAVKRGGARALVAAIDGGEPVAAPAVPDIDDLHVEVRALLAVTVVMPAPTDGRDDAIDRIALHPVLGVLLLALTMFLVFQAVYAIGKPMTDAIADGFGTLGGVVGEWLPEGPLRGLVTDGLVAGLGTVLGFLPQILVLFFFILLLEESGYLPRAAFVLDKLMVSVGLSGRSFIPLLSSFACAIPGIMGTRSITDPRDRLATILVAPLMTCSARLPVYALLIGAFIPHRPVLGVFNLQGLALFCLYVAGIAAAMLVAWVAKRIGNARQERALLMELPSYRWPHWRDIALGLWERGAIFLKRLTGVMLALTVLMWAICTFPAPPAQATRAAIDYSIAGYIGHSLQYLFAPLGFNWQISLSLIPAFAARETAVATLATVYAVGGEEGAALQSALASHISLASALSLMVWFAFAPQCMSTLAIIRRETQSWRMVALSFGYMFVLAYAASFLTYNVARWLA</sequence>
<evidence type="ECO:0000256" key="7">
    <source>
        <dbReference type="ARBA" id="ARBA00022692"/>
    </source>
</evidence>
<dbReference type="PANTHER" id="PTHR43185:SF1">
    <property type="entry name" value="FE(2+) TRANSPORTER FEOB"/>
    <property type="match status" value="1"/>
</dbReference>
<keyword evidence="6" id="KW-0997">Cell inner membrane</keyword>
<organism evidence="17 18">
    <name type="scientific">Herbaspirillum seropedicae (strain SmR1)</name>
    <dbReference type="NCBI Taxonomy" id="757424"/>
    <lineage>
        <taxon>Bacteria</taxon>
        <taxon>Pseudomonadati</taxon>
        <taxon>Pseudomonadota</taxon>
        <taxon>Betaproteobacteria</taxon>
        <taxon>Burkholderiales</taxon>
        <taxon>Oxalobacteraceae</taxon>
        <taxon>Herbaspirillum</taxon>
    </lineage>
</organism>
<dbReference type="CDD" id="cd01879">
    <property type="entry name" value="FeoB"/>
    <property type="match status" value="1"/>
</dbReference>
<feature type="transmembrane region" description="Helical" evidence="15">
    <location>
        <begin position="389"/>
        <end position="411"/>
    </location>
</feature>
<feature type="transmembrane region" description="Helical" evidence="15">
    <location>
        <begin position="217"/>
        <end position="238"/>
    </location>
</feature>
<evidence type="ECO:0000256" key="4">
    <source>
        <dbReference type="ARBA" id="ARBA00022475"/>
    </source>
</evidence>
<feature type="transmembrane region" description="Helical" evidence="15">
    <location>
        <begin position="273"/>
        <end position="297"/>
    </location>
</feature>
<dbReference type="OrthoDB" id="9809127at2"/>
<keyword evidence="18" id="KW-1185">Reference proteome</keyword>
<dbReference type="Pfam" id="PF02421">
    <property type="entry name" value="FeoB_N"/>
    <property type="match status" value="1"/>
</dbReference>
<dbReference type="GO" id="GO:0005886">
    <property type="term" value="C:plasma membrane"/>
    <property type="evidence" value="ECO:0007669"/>
    <property type="project" value="UniProtKB-SubCell"/>
</dbReference>
<feature type="domain" description="FeoB-type G" evidence="16">
    <location>
        <begin position="5"/>
        <end position="173"/>
    </location>
</feature>
<dbReference type="SUPFAM" id="SSF52540">
    <property type="entry name" value="P-loop containing nucleoside triphosphate hydrolases"/>
    <property type="match status" value="1"/>
</dbReference>
<dbReference type="PANTHER" id="PTHR43185">
    <property type="entry name" value="FERROUS IRON TRANSPORT PROTEIN B"/>
    <property type="match status" value="1"/>
</dbReference>
<keyword evidence="3" id="KW-0813">Transport</keyword>
<dbReference type="eggNOG" id="COG0370">
    <property type="taxonomic scope" value="Bacteria"/>
</dbReference>
<dbReference type="STRING" id="757424.Hsero_0051"/>
<dbReference type="InterPro" id="IPR006073">
    <property type="entry name" value="GTP-bd"/>
</dbReference>
<name>D8ITU0_HERSS</name>
<keyword evidence="10" id="KW-0408">Iron</keyword>
<evidence type="ECO:0000256" key="5">
    <source>
        <dbReference type="ARBA" id="ARBA00022496"/>
    </source>
</evidence>
<protein>
    <recommendedName>
        <fullName evidence="2">Fe(2+) transporter FeoB</fullName>
    </recommendedName>
    <alternativeName>
        <fullName evidence="14">Ferrous iron transport protein B</fullName>
    </alternativeName>
</protein>
<keyword evidence="12" id="KW-0342">GTP-binding</keyword>
<accession>D8ITU0</accession>
<evidence type="ECO:0000313" key="17">
    <source>
        <dbReference type="EMBL" id="ADJ61581.1"/>
    </source>
</evidence>
<evidence type="ECO:0000256" key="9">
    <source>
        <dbReference type="ARBA" id="ARBA00022989"/>
    </source>
</evidence>
<dbReference type="AlphaFoldDB" id="D8ITU0"/>
<feature type="transmembrane region" description="Helical" evidence="15">
    <location>
        <begin position="453"/>
        <end position="472"/>
    </location>
</feature>
<evidence type="ECO:0000256" key="6">
    <source>
        <dbReference type="ARBA" id="ARBA00022519"/>
    </source>
</evidence>
<dbReference type="InterPro" id="IPR030389">
    <property type="entry name" value="G_FEOB_dom"/>
</dbReference>
<dbReference type="Pfam" id="PF07670">
    <property type="entry name" value="Gate"/>
    <property type="match status" value="2"/>
</dbReference>
<evidence type="ECO:0000313" key="18">
    <source>
        <dbReference type="Proteomes" id="UP000000329"/>
    </source>
</evidence>
<dbReference type="InterPro" id="IPR011640">
    <property type="entry name" value="Fe2_transport_prot_B_C"/>
</dbReference>
<dbReference type="PROSITE" id="PS51711">
    <property type="entry name" value="G_FEOB"/>
    <property type="match status" value="1"/>
</dbReference>
<evidence type="ECO:0000256" key="2">
    <source>
        <dbReference type="ARBA" id="ARBA00022371"/>
    </source>
</evidence>
<dbReference type="InterPro" id="IPR011642">
    <property type="entry name" value="Gate_dom"/>
</dbReference>
<feature type="transmembrane region" description="Helical" evidence="15">
    <location>
        <begin position="351"/>
        <end position="377"/>
    </location>
</feature>
<proteinExistence type="predicted"/>
<dbReference type="RefSeq" id="WP_013232136.1">
    <property type="nucleotide sequence ID" value="NC_014323.1"/>
</dbReference>
<dbReference type="GO" id="GO:0015093">
    <property type="term" value="F:ferrous iron transmembrane transporter activity"/>
    <property type="evidence" value="ECO:0007669"/>
    <property type="project" value="InterPro"/>
</dbReference>
<feature type="transmembrane region" description="Helical" evidence="15">
    <location>
        <begin position="582"/>
        <end position="604"/>
    </location>
</feature>
<evidence type="ECO:0000256" key="15">
    <source>
        <dbReference type="SAM" id="Phobius"/>
    </source>
</evidence>
<comment type="subcellular location">
    <subcellularLocation>
        <location evidence="1">Cell inner membrane</location>
        <topology evidence="1">Multi-pass membrane protein</topology>
    </subcellularLocation>
</comment>
<keyword evidence="13 15" id="KW-0472">Membrane</keyword>
<dbReference type="FunFam" id="3.40.50.300:FF:000426">
    <property type="entry name" value="Ferrous iron transport protein B"/>
    <property type="match status" value="1"/>
</dbReference>
<evidence type="ECO:0000256" key="14">
    <source>
        <dbReference type="ARBA" id="ARBA00031200"/>
    </source>
</evidence>
<keyword evidence="5" id="KW-0410">Iron transport</keyword>
<dbReference type="InterPro" id="IPR027417">
    <property type="entry name" value="P-loop_NTPase"/>
</dbReference>
<dbReference type="InterPro" id="IPR050860">
    <property type="entry name" value="FeoB_GTPase"/>
</dbReference>
<dbReference type="KEGG" id="hse:Hsero_0051"/>
<keyword evidence="4" id="KW-1003">Cell membrane</keyword>
<evidence type="ECO:0000259" key="16">
    <source>
        <dbReference type="PROSITE" id="PS51711"/>
    </source>
</evidence>